<dbReference type="Proteomes" id="UP001055072">
    <property type="component" value="Unassembled WGS sequence"/>
</dbReference>
<sequence>MILKRIAIIPSVIALAQAFTFTVTVGIDETNGHQGIGFDPSTIVPAAGDTIVFTYALPEYIKNPPSVQHSATQSTFDAPCTPKEGGFDTGVQNTGSVNDNTGTSFSLTVNNTDPLWFFSSVGSDCKDGMVLAVNPPTTGDQTAAAFKAKAMGSSGSQQTSASSGTSPSSATPSGSVSATQSSGGSTVSSSTAAQPTGSSASSSASSVSAWTAVLAGTAAMLVFGVGNAVVA</sequence>
<reference evidence="1" key="1">
    <citation type="journal article" date="2021" name="Environ. Microbiol.">
        <title>Gene family expansions and transcriptome signatures uncover fungal adaptations to wood decay.</title>
        <authorList>
            <person name="Hage H."/>
            <person name="Miyauchi S."/>
            <person name="Viragh M."/>
            <person name="Drula E."/>
            <person name="Min B."/>
            <person name="Chaduli D."/>
            <person name="Navarro D."/>
            <person name="Favel A."/>
            <person name="Norest M."/>
            <person name="Lesage-Meessen L."/>
            <person name="Balint B."/>
            <person name="Merenyi Z."/>
            <person name="de Eugenio L."/>
            <person name="Morin E."/>
            <person name="Martinez A.T."/>
            <person name="Baldrian P."/>
            <person name="Stursova M."/>
            <person name="Martinez M.J."/>
            <person name="Novotny C."/>
            <person name="Magnuson J.K."/>
            <person name="Spatafora J.W."/>
            <person name="Maurice S."/>
            <person name="Pangilinan J."/>
            <person name="Andreopoulos W."/>
            <person name="LaButti K."/>
            <person name="Hundley H."/>
            <person name="Na H."/>
            <person name="Kuo A."/>
            <person name="Barry K."/>
            <person name="Lipzen A."/>
            <person name="Henrissat B."/>
            <person name="Riley R."/>
            <person name="Ahrendt S."/>
            <person name="Nagy L.G."/>
            <person name="Grigoriev I.V."/>
            <person name="Martin F."/>
            <person name="Rosso M.N."/>
        </authorList>
    </citation>
    <scope>NUCLEOTIDE SEQUENCE</scope>
    <source>
        <strain evidence="1">CBS 384.51</strain>
    </source>
</reference>
<evidence type="ECO:0000313" key="2">
    <source>
        <dbReference type="Proteomes" id="UP001055072"/>
    </source>
</evidence>
<accession>A0ACB8UA28</accession>
<comment type="caution">
    <text evidence="1">The sequence shown here is derived from an EMBL/GenBank/DDBJ whole genome shotgun (WGS) entry which is preliminary data.</text>
</comment>
<name>A0ACB8UA28_9APHY</name>
<gene>
    <name evidence="1" type="ORF">BDY19DRAFT_682362</name>
</gene>
<dbReference type="EMBL" id="MU274906">
    <property type="protein sequence ID" value="KAI0091101.1"/>
    <property type="molecule type" value="Genomic_DNA"/>
</dbReference>
<keyword evidence="2" id="KW-1185">Reference proteome</keyword>
<proteinExistence type="predicted"/>
<evidence type="ECO:0000313" key="1">
    <source>
        <dbReference type="EMBL" id="KAI0091101.1"/>
    </source>
</evidence>
<organism evidence="1 2">
    <name type="scientific">Irpex rosettiformis</name>
    <dbReference type="NCBI Taxonomy" id="378272"/>
    <lineage>
        <taxon>Eukaryota</taxon>
        <taxon>Fungi</taxon>
        <taxon>Dikarya</taxon>
        <taxon>Basidiomycota</taxon>
        <taxon>Agaricomycotina</taxon>
        <taxon>Agaricomycetes</taxon>
        <taxon>Polyporales</taxon>
        <taxon>Irpicaceae</taxon>
        <taxon>Irpex</taxon>
    </lineage>
</organism>
<protein>
    <submittedName>
        <fullName evidence="1">Uncharacterized protein</fullName>
    </submittedName>
</protein>